<dbReference type="GO" id="GO:0030288">
    <property type="term" value="C:outer membrane-bounded periplasmic space"/>
    <property type="evidence" value="ECO:0007669"/>
    <property type="project" value="TreeGrafter"/>
</dbReference>
<evidence type="ECO:0000256" key="2">
    <source>
        <dbReference type="ARBA" id="ARBA00008814"/>
    </source>
</evidence>
<feature type="domain" description="Fe/B12 periplasmic-binding" evidence="5">
    <location>
        <begin position="66"/>
        <end position="322"/>
    </location>
</feature>
<dbReference type="RefSeq" id="WP_004097445.1">
    <property type="nucleotide sequence ID" value="NZ_AFGF01000162.1"/>
</dbReference>
<evidence type="ECO:0000256" key="4">
    <source>
        <dbReference type="ARBA" id="ARBA00022729"/>
    </source>
</evidence>
<dbReference type="STRING" id="1009370.ALO_15907"/>
<comment type="subcellular location">
    <subcellularLocation>
        <location evidence="1">Cell envelope</location>
    </subcellularLocation>
</comment>
<dbReference type="Proteomes" id="UP000003240">
    <property type="component" value="Unassembled WGS sequence"/>
</dbReference>
<dbReference type="GO" id="GO:1901678">
    <property type="term" value="P:iron coordination entity transport"/>
    <property type="evidence" value="ECO:0007669"/>
    <property type="project" value="UniProtKB-ARBA"/>
</dbReference>
<dbReference type="InterPro" id="IPR051313">
    <property type="entry name" value="Bact_iron-sidero_bind"/>
</dbReference>
<evidence type="ECO:0000313" key="6">
    <source>
        <dbReference type="EMBL" id="EGO62855.1"/>
    </source>
</evidence>
<protein>
    <recommendedName>
        <fullName evidence="5">Fe/B12 periplasmic-binding domain-containing protein</fullName>
    </recommendedName>
</protein>
<sequence length="322" mass="35502">MKRLLGLLVSLVLLTGLLSGCGGTPAKKGAGILKNAPGQEMKESAWPRTIIDAAGNKVLLKQPPQRIALLHSLYLEHFFALGTPPTASMGASAGTAMKVLQTWETLKPFAKTADVMDLGSSRDLNLEAVLAANPDVIVTFKGRHVEKVYDQLVQIAPVILVDFSASWQDQTMACAEIVGREGFARDFIKEAETIIAMAKENLSQHKNKTMALFRTDGKSFISRGNRQYYETFGISKPAGYPDDYESMSLEAVAEMNPDYIVFQDSREMARAFVKNQEAWAIWQELDAVKQGHVFYFDDSLNTFGPLAMRLTADKLVEIYSGP</sequence>
<dbReference type="AlphaFoldDB" id="F7NM54"/>
<dbReference type="EMBL" id="AFGF01000162">
    <property type="protein sequence ID" value="EGO62855.1"/>
    <property type="molecule type" value="Genomic_DNA"/>
</dbReference>
<dbReference type="eggNOG" id="COG0614">
    <property type="taxonomic scope" value="Bacteria"/>
</dbReference>
<comment type="similarity">
    <text evidence="2">Belongs to the bacterial solute-binding protein 8 family.</text>
</comment>
<dbReference type="OrthoDB" id="9793175at2"/>
<keyword evidence="4" id="KW-0732">Signal</keyword>
<dbReference type="PROSITE" id="PS50983">
    <property type="entry name" value="FE_B12_PBP"/>
    <property type="match status" value="1"/>
</dbReference>
<name>F7NM54_9FIRM</name>
<accession>F7NM54</accession>
<dbReference type="Gene3D" id="3.40.50.1980">
    <property type="entry name" value="Nitrogenase molybdenum iron protein domain"/>
    <property type="match status" value="2"/>
</dbReference>
<keyword evidence="7" id="KW-1185">Reference proteome</keyword>
<evidence type="ECO:0000313" key="7">
    <source>
        <dbReference type="Proteomes" id="UP000003240"/>
    </source>
</evidence>
<dbReference type="PANTHER" id="PTHR30532">
    <property type="entry name" value="IRON III DICITRATE-BINDING PERIPLASMIC PROTEIN"/>
    <property type="match status" value="1"/>
</dbReference>
<proteinExistence type="inferred from homology"/>
<dbReference type="PROSITE" id="PS51257">
    <property type="entry name" value="PROKAR_LIPOPROTEIN"/>
    <property type="match status" value="1"/>
</dbReference>
<comment type="caution">
    <text evidence="6">The sequence shown here is derived from an EMBL/GenBank/DDBJ whole genome shotgun (WGS) entry which is preliminary data.</text>
</comment>
<gene>
    <name evidence="6" type="ORF">ALO_15907</name>
</gene>
<evidence type="ECO:0000259" key="5">
    <source>
        <dbReference type="PROSITE" id="PS50983"/>
    </source>
</evidence>
<evidence type="ECO:0000256" key="1">
    <source>
        <dbReference type="ARBA" id="ARBA00004196"/>
    </source>
</evidence>
<reference evidence="6 7" key="1">
    <citation type="journal article" date="2011" name="EMBO J.">
        <title>Structural diversity of bacterial flagellar motors.</title>
        <authorList>
            <person name="Chen S."/>
            <person name="Beeby M."/>
            <person name="Murphy G.E."/>
            <person name="Leadbetter J.R."/>
            <person name="Hendrixson D.R."/>
            <person name="Briegel A."/>
            <person name="Li Z."/>
            <person name="Shi J."/>
            <person name="Tocheva E.I."/>
            <person name="Muller A."/>
            <person name="Dobro M.J."/>
            <person name="Jensen G.J."/>
        </authorList>
    </citation>
    <scope>NUCLEOTIDE SEQUENCE [LARGE SCALE GENOMIC DNA]</scope>
    <source>
        <strain evidence="6 7">DSM 6540</strain>
    </source>
</reference>
<dbReference type="Pfam" id="PF01497">
    <property type="entry name" value="Peripla_BP_2"/>
    <property type="match status" value="1"/>
</dbReference>
<evidence type="ECO:0000256" key="3">
    <source>
        <dbReference type="ARBA" id="ARBA00022448"/>
    </source>
</evidence>
<dbReference type="InterPro" id="IPR002491">
    <property type="entry name" value="ABC_transptr_periplasmic_BD"/>
</dbReference>
<dbReference type="SUPFAM" id="SSF53807">
    <property type="entry name" value="Helical backbone' metal receptor"/>
    <property type="match status" value="1"/>
</dbReference>
<dbReference type="PANTHER" id="PTHR30532:SF24">
    <property type="entry name" value="FERRIC ENTEROBACTIN-BINDING PERIPLASMIC PROTEIN FEPB"/>
    <property type="match status" value="1"/>
</dbReference>
<keyword evidence="3" id="KW-0813">Transport</keyword>
<organism evidence="6 7">
    <name type="scientific">Acetonema longum DSM 6540</name>
    <dbReference type="NCBI Taxonomy" id="1009370"/>
    <lineage>
        <taxon>Bacteria</taxon>
        <taxon>Bacillati</taxon>
        <taxon>Bacillota</taxon>
        <taxon>Negativicutes</taxon>
        <taxon>Acetonemataceae</taxon>
        <taxon>Acetonema</taxon>
    </lineage>
</organism>